<comment type="pathway">
    <text evidence="5">Nucleotide-sugar biosynthesis; CMP-3-deoxy-D-manno-octulosonate biosynthesis; CMP-3-deoxy-D-manno-octulosonate from 3-deoxy-D-manno-octulosonate and CTP: step 1/1.</text>
</comment>
<dbReference type="NCBIfam" id="NF003950">
    <property type="entry name" value="PRK05450.1-3"/>
    <property type="match status" value="1"/>
</dbReference>
<dbReference type="HAMAP" id="MF_00057">
    <property type="entry name" value="KdsB"/>
    <property type="match status" value="1"/>
</dbReference>
<comment type="similarity">
    <text evidence="5">Belongs to the KdsB family.</text>
</comment>
<dbReference type="OrthoDB" id="9815559at2"/>
<keyword evidence="3 5" id="KW-0548">Nucleotidyltransferase</keyword>
<dbReference type="GO" id="GO:0033468">
    <property type="term" value="P:CMP-keto-3-deoxy-D-manno-octulosonic acid biosynthetic process"/>
    <property type="evidence" value="ECO:0007669"/>
    <property type="project" value="UniProtKB-UniRule"/>
</dbReference>
<organism evidence="6 7">
    <name type="scientific">Legionella busanensis</name>
    <dbReference type="NCBI Taxonomy" id="190655"/>
    <lineage>
        <taxon>Bacteria</taxon>
        <taxon>Pseudomonadati</taxon>
        <taxon>Pseudomonadota</taxon>
        <taxon>Gammaproteobacteria</taxon>
        <taxon>Legionellales</taxon>
        <taxon>Legionellaceae</taxon>
        <taxon>Legionella</taxon>
    </lineage>
</organism>
<evidence type="ECO:0000256" key="2">
    <source>
        <dbReference type="ARBA" id="ARBA00022679"/>
    </source>
</evidence>
<dbReference type="NCBIfam" id="NF009905">
    <property type="entry name" value="PRK13368.1"/>
    <property type="match status" value="1"/>
</dbReference>
<accession>A0A378JMM0</accession>
<dbReference type="PANTHER" id="PTHR42866">
    <property type="entry name" value="3-DEOXY-MANNO-OCTULOSONATE CYTIDYLYLTRANSFERASE"/>
    <property type="match status" value="1"/>
</dbReference>
<dbReference type="GO" id="GO:0008690">
    <property type="term" value="F:3-deoxy-manno-octulosonate cytidylyltransferase activity"/>
    <property type="evidence" value="ECO:0007669"/>
    <property type="project" value="UniProtKB-UniRule"/>
</dbReference>
<dbReference type="GO" id="GO:0016020">
    <property type="term" value="C:membrane"/>
    <property type="evidence" value="ECO:0007669"/>
    <property type="project" value="UniProtKB-SubCell"/>
</dbReference>
<evidence type="ECO:0000256" key="5">
    <source>
        <dbReference type="HAMAP-Rule" id="MF_00057"/>
    </source>
</evidence>
<dbReference type="Proteomes" id="UP000254794">
    <property type="component" value="Unassembled WGS sequence"/>
</dbReference>
<evidence type="ECO:0000313" key="7">
    <source>
        <dbReference type="Proteomes" id="UP000254794"/>
    </source>
</evidence>
<comment type="function">
    <text evidence="5">Activates KDO (a required 8-carbon sugar) for incorporation into bacterial lipopolysaccharide in Gram-negative bacteria.</text>
</comment>
<dbReference type="FunFam" id="3.90.550.10:FF:000011">
    <property type="entry name" value="3-deoxy-manno-octulosonate cytidylyltransferase"/>
    <property type="match status" value="1"/>
</dbReference>
<dbReference type="InterPro" id="IPR029044">
    <property type="entry name" value="Nucleotide-diphossugar_trans"/>
</dbReference>
<evidence type="ECO:0000313" key="6">
    <source>
        <dbReference type="EMBL" id="STX51938.1"/>
    </source>
</evidence>
<dbReference type="InterPro" id="IPR003329">
    <property type="entry name" value="Cytidylyl_trans"/>
</dbReference>
<gene>
    <name evidence="5 6" type="primary">kdsB</name>
    <name evidence="6" type="ORF">NCTC13316_02041</name>
</gene>
<sequence>MNFNFHVVIPARYQSTRLPGKLMMEIDGKTVLQRVYEQALQAQPKTITIATDNEQIATHAREFGAHVEMTLPSHATGTDRIAEVIARGFYTENDIIVNVQGDEPFIEPALINQVARILTNRELNMATLCWPIEKQEQLLNPNVVKVVRDRFNNALYFSRSPIPCNRDEPNSISHVFRHIGLYAYRAKFLVDFVSWLPCKLEISECLEQLRALWAGHKIRVDVACAVPQQDINTADDLEKARKEALTKNY</sequence>
<dbReference type="InterPro" id="IPR004528">
    <property type="entry name" value="KdsB"/>
</dbReference>
<keyword evidence="2 5" id="KW-0808">Transferase</keyword>
<evidence type="ECO:0000256" key="1">
    <source>
        <dbReference type="ARBA" id="ARBA00004370"/>
    </source>
</evidence>
<comment type="subcellular location">
    <subcellularLocation>
        <location evidence="5">Cytoplasm</location>
    </subcellularLocation>
    <subcellularLocation>
        <location evidence="1">Membrane</location>
    </subcellularLocation>
</comment>
<evidence type="ECO:0000256" key="4">
    <source>
        <dbReference type="ARBA" id="ARBA00022985"/>
    </source>
</evidence>
<dbReference type="Gene3D" id="3.90.550.10">
    <property type="entry name" value="Spore Coat Polysaccharide Biosynthesis Protein SpsA, Chain A"/>
    <property type="match status" value="1"/>
</dbReference>
<dbReference type="Pfam" id="PF02348">
    <property type="entry name" value="CTP_transf_3"/>
    <property type="match status" value="1"/>
</dbReference>
<evidence type="ECO:0000256" key="3">
    <source>
        <dbReference type="ARBA" id="ARBA00022695"/>
    </source>
</evidence>
<keyword evidence="5" id="KW-0963">Cytoplasm</keyword>
<dbReference type="NCBIfam" id="NF003952">
    <property type="entry name" value="PRK05450.1-5"/>
    <property type="match status" value="1"/>
</dbReference>
<dbReference type="UniPathway" id="UPA00358">
    <property type="reaction ID" value="UER00476"/>
</dbReference>
<proteinExistence type="inferred from homology"/>
<name>A0A378JMM0_9GAMM</name>
<dbReference type="EC" id="2.7.7.38" evidence="5"/>
<dbReference type="RefSeq" id="WP_115331538.1">
    <property type="nucleotide sequence ID" value="NZ_CAAAHP010000002.1"/>
</dbReference>
<dbReference type="PANTHER" id="PTHR42866:SF2">
    <property type="entry name" value="3-DEOXY-MANNO-OCTULOSONATE CYTIDYLYLTRANSFERASE, MITOCHONDRIAL"/>
    <property type="match status" value="1"/>
</dbReference>
<dbReference type="EMBL" id="UGOD01000001">
    <property type="protein sequence ID" value="STX51938.1"/>
    <property type="molecule type" value="Genomic_DNA"/>
</dbReference>
<keyword evidence="7" id="KW-1185">Reference proteome</keyword>
<dbReference type="CDD" id="cd02517">
    <property type="entry name" value="CMP-KDO-Synthetase"/>
    <property type="match status" value="1"/>
</dbReference>
<dbReference type="GO" id="GO:0009103">
    <property type="term" value="P:lipopolysaccharide biosynthetic process"/>
    <property type="evidence" value="ECO:0007669"/>
    <property type="project" value="UniProtKB-UniRule"/>
</dbReference>
<keyword evidence="4 5" id="KW-0448">Lipopolysaccharide biosynthesis</keyword>
<dbReference type="GO" id="GO:0005829">
    <property type="term" value="C:cytosol"/>
    <property type="evidence" value="ECO:0007669"/>
    <property type="project" value="TreeGrafter"/>
</dbReference>
<dbReference type="SUPFAM" id="SSF53448">
    <property type="entry name" value="Nucleotide-diphospho-sugar transferases"/>
    <property type="match status" value="1"/>
</dbReference>
<dbReference type="AlphaFoldDB" id="A0A378JMM0"/>
<dbReference type="NCBIfam" id="TIGR00466">
    <property type="entry name" value="kdsB"/>
    <property type="match status" value="1"/>
</dbReference>
<comment type="catalytic activity">
    <reaction evidence="5">
        <text>3-deoxy-alpha-D-manno-oct-2-ulosonate + CTP = CMP-3-deoxy-beta-D-manno-octulosonate + diphosphate</text>
        <dbReference type="Rhea" id="RHEA:23448"/>
        <dbReference type="ChEBI" id="CHEBI:33019"/>
        <dbReference type="ChEBI" id="CHEBI:37563"/>
        <dbReference type="ChEBI" id="CHEBI:85986"/>
        <dbReference type="ChEBI" id="CHEBI:85987"/>
        <dbReference type="EC" id="2.7.7.38"/>
    </reaction>
</comment>
<reference evidence="6 7" key="1">
    <citation type="submission" date="2018-06" db="EMBL/GenBank/DDBJ databases">
        <authorList>
            <consortium name="Pathogen Informatics"/>
            <person name="Doyle S."/>
        </authorList>
    </citation>
    <scope>NUCLEOTIDE SEQUENCE [LARGE SCALE GENOMIC DNA]</scope>
    <source>
        <strain evidence="6 7">NCTC13316</strain>
    </source>
</reference>
<protein>
    <recommendedName>
        <fullName evidence="5">3-deoxy-manno-octulosonate cytidylyltransferase</fullName>
        <ecNumber evidence="5">2.7.7.38</ecNumber>
    </recommendedName>
    <alternativeName>
        <fullName evidence="5">CMP-2-keto-3-deoxyoctulosonic acid synthase</fullName>
        <shortName evidence="5">CKS</shortName>
        <shortName evidence="5">CMP-KDO synthase</shortName>
    </alternativeName>
</protein>